<dbReference type="InterPro" id="IPR050706">
    <property type="entry name" value="Cyclic-di-GMP_PDE-like"/>
</dbReference>
<evidence type="ECO:0000313" key="5">
    <source>
        <dbReference type="Proteomes" id="UP001549047"/>
    </source>
</evidence>
<feature type="transmembrane region" description="Helical" evidence="1">
    <location>
        <begin position="181"/>
        <end position="198"/>
    </location>
</feature>
<dbReference type="PROSITE" id="PS50887">
    <property type="entry name" value="GGDEF"/>
    <property type="match status" value="1"/>
</dbReference>
<name>A0ABV2IVY9_9HYPH</name>
<proteinExistence type="predicted"/>
<keyword evidence="5" id="KW-1185">Reference proteome</keyword>
<sequence>MELTDEVARRAVAALHRPWWKPADPFLLSLLMQKNADQNIRTVRLGILAAAFVNGLFCFLDSLLLPDVAGTLIMVRIGVGILFVALVELAARTTRSLTFIHLAAATGIMVAAIGWLIPALHSSEQVTLSQFMVFGTIFVLGANLFFNFRFWLSALASATVTIAFVYGLMVSLDINQVARSLLSLYFISILLLSLYFSWQLSLERYTSFLHSLQAQIQEKVAIEKGQQLEKIAETDPLTGLRNRRAISQHFLNMTRNGLAENEQIGLILVDVDYFKRFNDSLGHHAGDECLIELARVFAQTADEFGAIAGRHGGEEFVILSKVNSQTGLRELTEIFCKRVEALAIPHPDRGDDRNIVTISAGATMTRNDGSLELTVLLQQADRALYSSKFAGRATFTIYDPAETSRDASGENLAELLKLAIARELVSVVYQPFIDTRTNELIGYETLMRLRDFDGSLISPAVFIPVAEQTGAIHQLGRWAIEQACRDIARHGMGDVVSVNVSAMQLKTPGFPLQVTEIIGQFGISPKKLALEVTEGIDIALETQAQKNIEQLRAFGVQVWLDDFGTGFAGLAWLRRFDFDVVKIDRAFLHDCESARGSSMLQDIVRLLRNRGVHVLVEGVETKQQVELLKRLGVNTMQGFYLGRPQPLEAVLAHGSANNCA</sequence>
<dbReference type="Gene3D" id="3.30.70.270">
    <property type="match status" value="1"/>
</dbReference>
<protein>
    <submittedName>
        <fullName evidence="4">Diguanylate cyclase (GGDEF)-like protein</fullName>
    </submittedName>
</protein>
<dbReference type="PANTHER" id="PTHR33121">
    <property type="entry name" value="CYCLIC DI-GMP PHOSPHODIESTERASE PDEF"/>
    <property type="match status" value="1"/>
</dbReference>
<dbReference type="SUPFAM" id="SSF55073">
    <property type="entry name" value="Nucleotide cyclase"/>
    <property type="match status" value="1"/>
</dbReference>
<dbReference type="InterPro" id="IPR029787">
    <property type="entry name" value="Nucleotide_cyclase"/>
</dbReference>
<accession>A0ABV2IVY9</accession>
<feature type="transmembrane region" description="Helical" evidence="1">
    <location>
        <begin position="68"/>
        <end position="87"/>
    </location>
</feature>
<dbReference type="Proteomes" id="UP001549047">
    <property type="component" value="Unassembled WGS sequence"/>
</dbReference>
<feature type="transmembrane region" description="Helical" evidence="1">
    <location>
        <begin position="99"/>
        <end position="120"/>
    </location>
</feature>
<dbReference type="CDD" id="cd01949">
    <property type="entry name" value="GGDEF"/>
    <property type="match status" value="1"/>
</dbReference>
<dbReference type="CDD" id="cd01948">
    <property type="entry name" value="EAL"/>
    <property type="match status" value="1"/>
</dbReference>
<organism evidence="4 5">
    <name type="scientific">Rhizobium aquaticum</name>
    <dbReference type="NCBI Taxonomy" id="1549636"/>
    <lineage>
        <taxon>Bacteria</taxon>
        <taxon>Pseudomonadati</taxon>
        <taxon>Pseudomonadota</taxon>
        <taxon>Alphaproteobacteria</taxon>
        <taxon>Hyphomicrobiales</taxon>
        <taxon>Rhizobiaceae</taxon>
        <taxon>Rhizobium/Agrobacterium group</taxon>
        <taxon>Rhizobium</taxon>
    </lineage>
</organism>
<dbReference type="PROSITE" id="PS50883">
    <property type="entry name" value="EAL"/>
    <property type="match status" value="1"/>
</dbReference>
<dbReference type="SMART" id="SM00267">
    <property type="entry name" value="GGDEF"/>
    <property type="match status" value="1"/>
</dbReference>
<evidence type="ECO:0000259" key="3">
    <source>
        <dbReference type="PROSITE" id="PS50887"/>
    </source>
</evidence>
<dbReference type="InterPro" id="IPR000160">
    <property type="entry name" value="GGDEF_dom"/>
</dbReference>
<evidence type="ECO:0000259" key="2">
    <source>
        <dbReference type="PROSITE" id="PS50883"/>
    </source>
</evidence>
<keyword evidence="1" id="KW-0812">Transmembrane</keyword>
<dbReference type="SUPFAM" id="SSF141868">
    <property type="entry name" value="EAL domain-like"/>
    <property type="match status" value="1"/>
</dbReference>
<feature type="domain" description="EAL" evidence="2">
    <location>
        <begin position="409"/>
        <end position="658"/>
    </location>
</feature>
<keyword evidence="1" id="KW-0472">Membrane</keyword>
<dbReference type="InterPro" id="IPR001633">
    <property type="entry name" value="EAL_dom"/>
</dbReference>
<keyword evidence="1" id="KW-1133">Transmembrane helix</keyword>
<feature type="transmembrane region" description="Helical" evidence="1">
    <location>
        <begin position="42"/>
        <end position="62"/>
    </location>
</feature>
<dbReference type="RefSeq" id="WP_354554183.1">
    <property type="nucleotide sequence ID" value="NZ_JBEPMB010000001.1"/>
</dbReference>
<dbReference type="InterPro" id="IPR035919">
    <property type="entry name" value="EAL_sf"/>
</dbReference>
<gene>
    <name evidence="4" type="ORF">ABID16_000144</name>
</gene>
<dbReference type="NCBIfam" id="TIGR00254">
    <property type="entry name" value="GGDEF"/>
    <property type="match status" value="1"/>
</dbReference>
<dbReference type="Pfam" id="PF00990">
    <property type="entry name" value="GGDEF"/>
    <property type="match status" value="1"/>
</dbReference>
<evidence type="ECO:0000256" key="1">
    <source>
        <dbReference type="SAM" id="Phobius"/>
    </source>
</evidence>
<dbReference type="SMART" id="SM00052">
    <property type="entry name" value="EAL"/>
    <property type="match status" value="1"/>
</dbReference>
<feature type="domain" description="GGDEF" evidence="3">
    <location>
        <begin position="262"/>
        <end position="400"/>
    </location>
</feature>
<dbReference type="EMBL" id="JBEPMB010000001">
    <property type="protein sequence ID" value="MET3611839.1"/>
    <property type="molecule type" value="Genomic_DNA"/>
</dbReference>
<dbReference type="Pfam" id="PF00563">
    <property type="entry name" value="EAL"/>
    <property type="match status" value="1"/>
</dbReference>
<comment type="caution">
    <text evidence="4">The sequence shown here is derived from an EMBL/GenBank/DDBJ whole genome shotgun (WGS) entry which is preliminary data.</text>
</comment>
<feature type="transmembrane region" description="Helical" evidence="1">
    <location>
        <begin position="150"/>
        <end position="169"/>
    </location>
</feature>
<dbReference type="InterPro" id="IPR043128">
    <property type="entry name" value="Rev_trsase/Diguanyl_cyclase"/>
</dbReference>
<evidence type="ECO:0000313" key="4">
    <source>
        <dbReference type="EMBL" id="MET3611839.1"/>
    </source>
</evidence>
<dbReference type="Gene3D" id="3.20.20.450">
    <property type="entry name" value="EAL domain"/>
    <property type="match status" value="1"/>
</dbReference>
<dbReference type="PANTHER" id="PTHR33121:SF70">
    <property type="entry name" value="SIGNALING PROTEIN YKOW"/>
    <property type="match status" value="1"/>
</dbReference>
<reference evidence="4 5" key="1">
    <citation type="submission" date="2024-06" db="EMBL/GenBank/DDBJ databases">
        <title>Genomic Encyclopedia of Type Strains, Phase IV (KMG-IV): sequencing the most valuable type-strain genomes for metagenomic binning, comparative biology and taxonomic classification.</title>
        <authorList>
            <person name="Goeker M."/>
        </authorList>
    </citation>
    <scope>NUCLEOTIDE SEQUENCE [LARGE SCALE GENOMIC DNA]</scope>
    <source>
        <strain evidence="4 5">DSM 29780</strain>
    </source>
</reference>